<dbReference type="RefSeq" id="XP_005838850.1">
    <property type="nucleotide sequence ID" value="XM_005838793.1"/>
</dbReference>
<dbReference type="HOGENOM" id="CLU_845782_0_0_1"/>
<dbReference type="Proteomes" id="UP000011087">
    <property type="component" value="Unassembled WGS sequence"/>
</dbReference>
<organism evidence="3">
    <name type="scientific">Guillardia theta (strain CCMP2712)</name>
    <name type="common">Cryptophyte</name>
    <dbReference type="NCBI Taxonomy" id="905079"/>
    <lineage>
        <taxon>Eukaryota</taxon>
        <taxon>Cryptophyceae</taxon>
        <taxon>Pyrenomonadales</taxon>
        <taxon>Geminigeraceae</taxon>
        <taxon>Guillardia</taxon>
    </lineage>
</organism>
<reference evidence="3 5" key="1">
    <citation type="journal article" date="2012" name="Nature">
        <title>Algal genomes reveal evolutionary mosaicism and the fate of nucleomorphs.</title>
        <authorList>
            <consortium name="DOE Joint Genome Institute"/>
            <person name="Curtis B.A."/>
            <person name="Tanifuji G."/>
            <person name="Burki F."/>
            <person name="Gruber A."/>
            <person name="Irimia M."/>
            <person name="Maruyama S."/>
            <person name="Arias M.C."/>
            <person name="Ball S.G."/>
            <person name="Gile G.H."/>
            <person name="Hirakawa Y."/>
            <person name="Hopkins J.F."/>
            <person name="Kuo A."/>
            <person name="Rensing S.A."/>
            <person name="Schmutz J."/>
            <person name="Symeonidi A."/>
            <person name="Elias M."/>
            <person name="Eveleigh R.J."/>
            <person name="Herman E.K."/>
            <person name="Klute M.J."/>
            <person name="Nakayama T."/>
            <person name="Obornik M."/>
            <person name="Reyes-Prieto A."/>
            <person name="Armbrust E.V."/>
            <person name="Aves S.J."/>
            <person name="Beiko R.G."/>
            <person name="Coutinho P."/>
            <person name="Dacks J.B."/>
            <person name="Durnford D.G."/>
            <person name="Fast N.M."/>
            <person name="Green B.R."/>
            <person name="Grisdale C.J."/>
            <person name="Hempel F."/>
            <person name="Henrissat B."/>
            <person name="Hoppner M.P."/>
            <person name="Ishida K."/>
            <person name="Kim E."/>
            <person name="Koreny L."/>
            <person name="Kroth P.G."/>
            <person name="Liu Y."/>
            <person name="Malik S.B."/>
            <person name="Maier U.G."/>
            <person name="McRose D."/>
            <person name="Mock T."/>
            <person name="Neilson J.A."/>
            <person name="Onodera N.T."/>
            <person name="Poole A.M."/>
            <person name="Pritham E.J."/>
            <person name="Richards T.A."/>
            <person name="Rocap G."/>
            <person name="Roy S.W."/>
            <person name="Sarai C."/>
            <person name="Schaack S."/>
            <person name="Shirato S."/>
            <person name="Slamovits C.H."/>
            <person name="Spencer D.F."/>
            <person name="Suzuki S."/>
            <person name="Worden A.Z."/>
            <person name="Zauner S."/>
            <person name="Barry K."/>
            <person name="Bell C."/>
            <person name="Bharti A.K."/>
            <person name="Crow J.A."/>
            <person name="Grimwood J."/>
            <person name="Kramer R."/>
            <person name="Lindquist E."/>
            <person name="Lucas S."/>
            <person name="Salamov A."/>
            <person name="McFadden G.I."/>
            <person name="Lane C.E."/>
            <person name="Keeling P.J."/>
            <person name="Gray M.W."/>
            <person name="Grigoriev I.V."/>
            <person name="Archibald J.M."/>
        </authorList>
    </citation>
    <scope>NUCLEOTIDE SEQUENCE</scope>
    <source>
        <strain evidence="3 5">CCMP2712</strain>
    </source>
</reference>
<sequence>MARGRLSWQGGLGAAALGVGCACLLMMISLRGITPGVRLQCTSALDCASKRYFRLQARSRKARRAALVMNRQVHLGVLGRSADIAENIGGSLAAVGSMRRKTPKLMQSPFVKTLGPGPESPENNTKTAPLEASFTRGKDLNSIFHRSLWKHNDESKTHPFLVWTADNLKTVESDYDDDNKLIMNGVNVDGSDMFNKVIPLPAMRGERIAHLTNASDAQTEEAKSWNKLASVGVNVYGSLFSDPVAKGSHSDGLSDQEESNDPCNEAYVDSVSGMQNEYNYWDDDHVKDPSDVAPLERARVTVSNKNWQKAVPNPAWQPYAKLSRSGCKK</sequence>
<feature type="region of interest" description="Disordered" evidence="1">
    <location>
        <begin position="246"/>
        <end position="265"/>
    </location>
</feature>
<keyword evidence="2" id="KW-0812">Transmembrane</keyword>
<accession>L1JUK7</accession>
<feature type="region of interest" description="Disordered" evidence="1">
    <location>
        <begin position="108"/>
        <end position="128"/>
    </location>
</feature>
<keyword evidence="5" id="KW-1185">Reference proteome</keyword>
<reference evidence="4" key="3">
    <citation type="submission" date="2015-06" db="UniProtKB">
        <authorList>
            <consortium name="EnsemblProtists"/>
        </authorList>
    </citation>
    <scope>IDENTIFICATION</scope>
</reference>
<name>L1JUK7_GUITC</name>
<dbReference type="EnsemblProtists" id="EKX51870">
    <property type="protein sequence ID" value="EKX51870"/>
    <property type="gene ID" value="GUITHDRAFT_134205"/>
</dbReference>
<dbReference type="PaxDb" id="55529-EKX51870"/>
<gene>
    <name evidence="3" type="ORF">GUITHDRAFT_134205</name>
</gene>
<evidence type="ECO:0000313" key="5">
    <source>
        <dbReference type="Proteomes" id="UP000011087"/>
    </source>
</evidence>
<dbReference type="PROSITE" id="PS51257">
    <property type="entry name" value="PROKAR_LIPOPROTEIN"/>
    <property type="match status" value="1"/>
</dbReference>
<evidence type="ECO:0000256" key="2">
    <source>
        <dbReference type="SAM" id="Phobius"/>
    </source>
</evidence>
<dbReference type="KEGG" id="gtt:GUITHDRAFT_134205"/>
<protein>
    <submittedName>
        <fullName evidence="3 4">Uncharacterized protein</fullName>
    </submittedName>
</protein>
<feature type="transmembrane region" description="Helical" evidence="2">
    <location>
        <begin position="12"/>
        <end position="33"/>
    </location>
</feature>
<reference evidence="5" key="2">
    <citation type="submission" date="2012-11" db="EMBL/GenBank/DDBJ databases">
        <authorList>
            <person name="Kuo A."/>
            <person name="Curtis B.A."/>
            <person name="Tanifuji G."/>
            <person name="Burki F."/>
            <person name="Gruber A."/>
            <person name="Irimia M."/>
            <person name="Maruyama S."/>
            <person name="Arias M.C."/>
            <person name="Ball S.G."/>
            <person name="Gile G.H."/>
            <person name="Hirakawa Y."/>
            <person name="Hopkins J.F."/>
            <person name="Rensing S.A."/>
            <person name="Schmutz J."/>
            <person name="Symeonidi A."/>
            <person name="Elias M."/>
            <person name="Eveleigh R.J."/>
            <person name="Herman E.K."/>
            <person name="Klute M.J."/>
            <person name="Nakayama T."/>
            <person name="Obornik M."/>
            <person name="Reyes-Prieto A."/>
            <person name="Armbrust E.V."/>
            <person name="Aves S.J."/>
            <person name="Beiko R.G."/>
            <person name="Coutinho P."/>
            <person name="Dacks J.B."/>
            <person name="Durnford D.G."/>
            <person name="Fast N.M."/>
            <person name="Green B.R."/>
            <person name="Grisdale C."/>
            <person name="Hempe F."/>
            <person name="Henrissat B."/>
            <person name="Hoppner M.P."/>
            <person name="Ishida K.-I."/>
            <person name="Kim E."/>
            <person name="Koreny L."/>
            <person name="Kroth P.G."/>
            <person name="Liu Y."/>
            <person name="Malik S.-B."/>
            <person name="Maier U.G."/>
            <person name="McRose D."/>
            <person name="Mock T."/>
            <person name="Neilson J.A."/>
            <person name="Onodera N.T."/>
            <person name="Poole A.M."/>
            <person name="Pritham E.J."/>
            <person name="Richards T.A."/>
            <person name="Rocap G."/>
            <person name="Roy S.W."/>
            <person name="Sarai C."/>
            <person name="Schaack S."/>
            <person name="Shirato S."/>
            <person name="Slamovits C.H."/>
            <person name="Spencer D.F."/>
            <person name="Suzuki S."/>
            <person name="Worden A.Z."/>
            <person name="Zauner S."/>
            <person name="Barry K."/>
            <person name="Bell C."/>
            <person name="Bharti A.K."/>
            <person name="Crow J.A."/>
            <person name="Grimwood J."/>
            <person name="Kramer R."/>
            <person name="Lindquist E."/>
            <person name="Lucas S."/>
            <person name="Salamov A."/>
            <person name="McFadden G.I."/>
            <person name="Lane C.E."/>
            <person name="Keeling P.J."/>
            <person name="Gray M.W."/>
            <person name="Grigoriev I.V."/>
            <person name="Archibald J.M."/>
        </authorList>
    </citation>
    <scope>NUCLEOTIDE SEQUENCE</scope>
    <source>
        <strain evidence="5">CCMP2712</strain>
    </source>
</reference>
<evidence type="ECO:0000256" key="1">
    <source>
        <dbReference type="SAM" id="MobiDB-lite"/>
    </source>
</evidence>
<proteinExistence type="predicted"/>
<dbReference type="AlphaFoldDB" id="L1JUK7"/>
<keyword evidence="2" id="KW-1133">Transmembrane helix</keyword>
<evidence type="ECO:0000313" key="4">
    <source>
        <dbReference type="EnsemblProtists" id="EKX51870"/>
    </source>
</evidence>
<dbReference type="EMBL" id="JH992974">
    <property type="protein sequence ID" value="EKX51870.1"/>
    <property type="molecule type" value="Genomic_DNA"/>
</dbReference>
<dbReference type="GeneID" id="17308655"/>
<evidence type="ECO:0000313" key="3">
    <source>
        <dbReference type="EMBL" id="EKX51870.1"/>
    </source>
</evidence>
<keyword evidence="2" id="KW-0472">Membrane</keyword>